<dbReference type="GO" id="GO:0015074">
    <property type="term" value="P:DNA integration"/>
    <property type="evidence" value="ECO:0007669"/>
    <property type="project" value="InterPro"/>
</dbReference>
<evidence type="ECO:0000259" key="2">
    <source>
        <dbReference type="PROSITE" id="PS50994"/>
    </source>
</evidence>
<dbReference type="Pfam" id="PF13276">
    <property type="entry name" value="HTH_21"/>
    <property type="match status" value="1"/>
</dbReference>
<dbReference type="InterPro" id="IPR001584">
    <property type="entry name" value="Integrase_cat-core"/>
</dbReference>
<keyword evidence="4" id="KW-1185">Reference proteome</keyword>
<dbReference type="InterPro" id="IPR025948">
    <property type="entry name" value="HTH-like_dom"/>
</dbReference>
<proteinExistence type="predicted"/>
<dbReference type="NCBIfam" id="NF033516">
    <property type="entry name" value="transpos_IS3"/>
    <property type="match status" value="1"/>
</dbReference>
<dbReference type="STRING" id="576118.SAMN05216216_1524"/>
<evidence type="ECO:0000313" key="3">
    <source>
        <dbReference type="EMBL" id="SDL37445.1"/>
    </source>
</evidence>
<dbReference type="PANTHER" id="PTHR46889:SF4">
    <property type="entry name" value="TRANSPOSASE INSO FOR INSERTION SEQUENCE ELEMENT IS911B-RELATED"/>
    <property type="match status" value="1"/>
</dbReference>
<dbReference type="EMBL" id="FNFY01000052">
    <property type="protein sequence ID" value="SDL37445.1"/>
    <property type="molecule type" value="Genomic_DNA"/>
</dbReference>
<dbReference type="InterPro" id="IPR036397">
    <property type="entry name" value="RNaseH_sf"/>
</dbReference>
<dbReference type="Pfam" id="PF13333">
    <property type="entry name" value="rve_2"/>
    <property type="match status" value="1"/>
</dbReference>
<protein>
    <submittedName>
        <fullName evidence="3">Transposase InsO and inactivated derivatives</fullName>
    </submittedName>
</protein>
<accession>A0A1G9JJK3</accession>
<dbReference type="GO" id="GO:0003676">
    <property type="term" value="F:nucleic acid binding"/>
    <property type="evidence" value="ECO:0007669"/>
    <property type="project" value="InterPro"/>
</dbReference>
<dbReference type="InterPro" id="IPR012337">
    <property type="entry name" value="RNaseH-like_sf"/>
</dbReference>
<feature type="domain" description="Integrase catalytic" evidence="2">
    <location>
        <begin position="110"/>
        <end position="285"/>
    </location>
</feature>
<organism evidence="3 4">
    <name type="scientific">Lacicoccus qingdaonensis</name>
    <dbReference type="NCBI Taxonomy" id="576118"/>
    <lineage>
        <taxon>Bacteria</taxon>
        <taxon>Bacillati</taxon>
        <taxon>Bacillota</taxon>
        <taxon>Bacilli</taxon>
        <taxon>Bacillales</taxon>
        <taxon>Salinicoccaceae</taxon>
        <taxon>Lacicoccus</taxon>
    </lineage>
</organism>
<evidence type="ECO:0000313" key="4">
    <source>
        <dbReference type="Proteomes" id="UP000199008"/>
    </source>
</evidence>
<dbReference type="InterPro" id="IPR048020">
    <property type="entry name" value="Transpos_IS3"/>
</dbReference>
<dbReference type="SUPFAM" id="SSF53098">
    <property type="entry name" value="Ribonuclease H-like"/>
    <property type="match status" value="1"/>
</dbReference>
<dbReference type="Gene3D" id="3.30.420.10">
    <property type="entry name" value="Ribonuclease H-like superfamily/Ribonuclease H"/>
    <property type="match status" value="1"/>
</dbReference>
<name>A0A1G9JJK3_9BACL</name>
<dbReference type="PANTHER" id="PTHR46889">
    <property type="entry name" value="TRANSPOSASE INSF FOR INSERTION SEQUENCE IS3B-RELATED"/>
    <property type="match status" value="1"/>
</dbReference>
<reference evidence="4" key="1">
    <citation type="submission" date="2016-10" db="EMBL/GenBank/DDBJ databases">
        <authorList>
            <person name="Varghese N."/>
            <person name="Submissions S."/>
        </authorList>
    </citation>
    <scope>NUCLEOTIDE SEQUENCE [LARGE SCALE GENOMIC DNA]</scope>
    <source>
        <strain evidence="4">CGMCC 1.8895</strain>
    </source>
</reference>
<dbReference type="Pfam" id="PF00665">
    <property type="entry name" value="rve"/>
    <property type="match status" value="1"/>
</dbReference>
<gene>
    <name evidence="3" type="ORF">SAMN05216216_1524</name>
</gene>
<dbReference type="InterPro" id="IPR050900">
    <property type="entry name" value="Transposase_IS3/IS150/IS904"/>
</dbReference>
<dbReference type="PROSITE" id="PS50994">
    <property type="entry name" value="INTEGRASE"/>
    <property type="match status" value="1"/>
</dbReference>
<comment type="function">
    <text evidence="1">Involved in the transposition of the insertion sequence.</text>
</comment>
<evidence type="ECO:0000256" key="1">
    <source>
        <dbReference type="ARBA" id="ARBA00002286"/>
    </source>
</evidence>
<dbReference type="Proteomes" id="UP000199008">
    <property type="component" value="Unassembled WGS sequence"/>
</dbReference>
<dbReference type="Gene3D" id="1.10.10.60">
    <property type="entry name" value="Homeodomain-like"/>
    <property type="match status" value="1"/>
</dbReference>
<dbReference type="AlphaFoldDB" id="A0A1G9JJK3"/>
<sequence>MIYGFIADHRHEFRVSKMCSTLGVSKGGFYEWMGRTESPQKQRKEEMKEKIRQIHKQSKARYGSPKITAILRQDGIRISERTVTRYMKEMGIRSNTAKKYKATTNSKHNLPVYPNLLDQDFKVSGRGEVWVSDITYIPTKEGWLYLATVMDLFSRRIIGWAMSGRMTKALVIRALKRAFQTQAPTQGLIHHSDRGSQYAALDYQALLQANGITTSMSRKGNCYDNACIESFHSIIKKELIHHENYATRAVASRSILEYIVSFYNYERIHSYIDYLSPIEFEKRYA</sequence>